<feature type="region of interest" description="Disordered" evidence="6">
    <location>
        <begin position="774"/>
        <end position="800"/>
    </location>
</feature>
<evidence type="ECO:0000313" key="9">
    <source>
        <dbReference type="Proteomes" id="UP000232323"/>
    </source>
</evidence>
<dbReference type="Gene3D" id="1.10.150.50">
    <property type="entry name" value="Transcription Factor, Ets-1"/>
    <property type="match status" value="1"/>
</dbReference>
<keyword evidence="3" id="KW-0677">Repeat</keyword>
<feature type="region of interest" description="Disordered" evidence="6">
    <location>
        <begin position="1503"/>
        <end position="1648"/>
    </location>
</feature>
<gene>
    <name evidence="8" type="ORF">CEUSTIGMA_g1124.t1</name>
</gene>
<dbReference type="PANTHER" id="PTHR22998:SF1">
    <property type="entry name" value="NAD(+) HYDROLASE SARM1"/>
    <property type="match status" value="1"/>
</dbReference>
<dbReference type="InterPro" id="IPR039184">
    <property type="entry name" value="SARM1"/>
</dbReference>
<feature type="compositionally biased region" description="Basic and acidic residues" evidence="6">
    <location>
        <begin position="572"/>
        <end position="583"/>
    </location>
</feature>
<dbReference type="GO" id="GO:0035591">
    <property type="term" value="F:signaling adaptor activity"/>
    <property type="evidence" value="ECO:0007669"/>
    <property type="project" value="InterPro"/>
</dbReference>
<evidence type="ECO:0000256" key="3">
    <source>
        <dbReference type="ARBA" id="ARBA00022737"/>
    </source>
</evidence>
<evidence type="ECO:0000256" key="6">
    <source>
        <dbReference type="SAM" id="MobiDB-lite"/>
    </source>
</evidence>
<keyword evidence="2" id="KW-0963">Cytoplasm</keyword>
<protein>
    <recommendedName>
        <fullName evidence="7">SAM domain-containing protein</fullName>
    </recommendedName>
</protein>
<evidence type="ECO:0000256" key="4">
    <source>
        <dbReference type="ARBA" id="ARBA00022801"/>
    </source>
</evidence>
<feature type="compositionally biased region" description="Polar residues" evidence="6">
    <location>
        <begin position="1"/>
        <end position="34"/>
    </location>
</feature>
<dbReference type="Proteomes" id="UP000232323">
    <property type="component" value="Unassembled WGS sequence"/>
</dbReference>
<feature type="compositionally biased region" description="Gly residues" evidence="6">
    <location>
        <begin position="229"/>
        <end position="238"/>
    </location>
</feature>
<evidence type="ECO:0000256" key="5">
    <source>
        <dbReference type="SAM" id="Coils"/>
    </source>
</evidence>
<feature type="compositionally biased region" description="Low complexity" evidence="6">
    <location>
        <begin position="1459"/>
        <end position="1470"/>
    </location>
</feature>
<dbReference type="Pfam" id="PF00536">
    <property type="entry name" value="SAM_1"/>
    <property type="match status" value="1"/>
</dbReference>
<feature type="compositionally biased region" description="Polar residues" evidence="6">
    <location>
        <begin position="65"/>
        <end position="75"/>
    </location>
</feature>
<dbReference type="STRING" id="1157962.A0A250WS66"/>
<name>A0A250WS66_9CHLO</name>
<feature type="region of interest" description="Disordered" evidence="6">
    <location>
        <begin position="1448"/>
        <end position="1472"/>
    </location>
</feature>
<feature type="compositionally biased region" description="Low complexity" evidence="6">
    <location>
        <begin position="239"/>
        <end position="255"/>
    </location>
</feature>
<feature type="compositionally biased region" description="Low complexity" evidence="6">
    <location>
        <begin position="444"/>
        <end position="455"/>
    </location>
</feature>
<feature type="region of interest" description="Disordered" evidence="6">
    <location>
        <begin position="1"/>
        <end position="297"/>
    </location>
</feature>
<dbReference type="GO" id="GO:0003953">
    <property type="term" value="F:NAD+ nucleosidase activity"/>
    <property type="evidence" value="ECO:0007669"/>
    <property type="project" value="InterPro"/>
</dbReference>
<feature type="region of interest" description="Disordered" evidence="6">
    <location>
        <begin position="330"/>
        <end position="387"/>
    </location>
</feature>
<feature type="coiled-coil region" evidence="5">
    <location>
        <begin position="622"/>
        <end position="656"/>
    </location>
</feature>
<feature type="region of interest" description="Disordered" evidence="6">
    <location>
        <begin position="566"/>
        <end position="592"/>
    </location>
</feature>
<keyword evidence="9" id="KW-1185">Reference proteome</keyword>
<dbReference type="InterPro" id="IPR013761">
    <property type="entry name" value="SAM/pointed_sf"/>
</dbReference>
<dbReference type="GO" id="GO:0005737">
    <property type="term" value="C:cytoplasm"/>
    <property type="evidence" value="ECO:0007669"/>
    <property type="project" value="UniProtKB-SubCell"/>
</dbReference>
<feature type="compositionally biased region" description="Low complexity" evidence="6">
    <location>
        <begin position="132"/>
        <end position="148"/>
    </location>
</feature>
<feature type="region of interest" description="Disordered" evidence="6">
    <location>
        <begin position="953"/>
        <end position="1013"/>
    </location>
</feature>
<dbReference type="PANTHER" id="PTHR22998">
    <property type="entry name" value="SARM1"/>
    <property type="match status" value="1"/>
</dbReference>
<evidence type="ECO:0000259" key="7">
    <source>
        <dbReference type="PROSITE" id="PS50105"/>
    </source>
</evidence>
<dbReference type="InterPro" id="IPR001660">
    <property type="entry name" value="SAM"/>
</dbReference>
<feature type="compositionally biased region" description="Low complexity" evidence="6">
    <location>
        <begin position="262"/>
        <end position="275"/>
    </location>
</feature>
<feature type="region of interest" description="Disordered" evidence="6">
    <location>
        <begin position="406"/>
        <end position="480"/>
    </location>
</feature>
<keyword evidence="4" id="KW-0378">Hydrolase</keyword>
<sequence>MSTSSDSISVGHTSAESSSLPHSTAPQANVNSDRNAAMVSKPSEKIGDPLKGINTAGSGTMKANIESSHNLSSKTGGVDSDDLFSGASGEDVGSSTAVHVGATSSSASGTAVLPSPSGKDFVGASTESVKTSGAAPGVSAVASLVSSHSNHRGGRPSNGGSSSRDSDDVTVVIGGASASASVPSAQSVDIITRTGAGGAVRTENSNFGIQQELASVANSGKPPLPSGEGPRGSAGGSGANPARRGPSVAGPSSSSSDDDDNVPAAAAVSVSGSGARFESSPTHQQQHDVTMASAHRTGSAAPVSVTAAAGTSIQQSRILPSFSTNIDGSDSLMDDVNSSQEYPGGKSRAAAAPIGVREGSSGAGYGRTAGVHSTTAYPSRHPTQRDLVGASYDSYSDSWEQGGAGDNSYSYSAGDSWEQPGTMHRPAERSGGQYYSDDVQDLYTSPGSSTGSSPRSPRPRDTKDRDNGRPISRGGAAPVETMRSRLEAAVMEALQRHPSLWDVKDVCNWVEVLGFMQYRRKFSHNCVDGTLLLKLTDAQLKRELGILPLGHRVALLEAVDRLKEGAPSPLDQDVRKASPDRGSPRVMPALASPNLIPPEPYLGPASGKMTAYEQRAKLLYELDRATNKAAQHGAVINQLERVKHLTEEEVGRLRGKLKAVERDHKVLARRSHVAHDPSSPIPWKPNNGWMEESHPGRLARPGDDPNLDLTFKPRITNHRMENERKSFFKRTEIFFEKDRKLKEEIDDLAKEDDLKSRGEELGDGTARRRDRKGLPQYWIPGGEGVNHKLPPAARGRLPPNKLDVDKKALVNAFIRWQYDPVDDDPDIGKQGDKGLLKAIDRLVDAILTPWQEARGYGGFTLRVKTFFRENNMNLEPPKAGAPRDPLIEKLRRLKGMEEISDLDKARIERRGLRLPEKKRPSIQAVEMKKQATKIHIAAGLLRMADWMGKRLGRARNKKDESEGSEEDTDDDHRKKGANRKPAGKDKMGKGARQPLDGPWISNGHLQRTHPKSLEYNTISRRLELSRKKMNIQTVTVEAGKLSTAARSAKLDEEVEKADEMYRLMGWKEGGTVSLLNQLLRRASHVAEMRAEDLHTMVEVKTEMIRTIHDLQRMLTRIPPKTAEYKELSLEIADRKHDLQQHMAQPLPEVPWDDLNFQDDLDALQEEELQARQQELERRYQHRRVSRHHQQGADHGEHTDNQFMIMATLPECVRLLSQLSVKELKALRRIGSPKGEEDLEEGSGAGRAGAGLAGVQVYDEEDQSNVEGDQRLKVEAIKALKRKKVAVHRAICEMRFVEESEKYVKDRERRLNQEWLLYVGAPRPDASAETTSRGASRSPSPPKGSAGRPGSGFITSKVHHGRGATTERGSGSRPVSARRKESKDEFFQRLRDDMDRRNRDLEERMRAKDKQEQAQLRDFRARPFDMTRPYAGPFVDTLSNIFRNQEDNSFYFGDQGRPPGTTTSAAATQGAADRKVERPLLQVRTGGGFHLFRPRELDHWFDSQQAAEERRQRQRQARSEGGSAGGVMRGQQQQQRSIMPTGAPLRSRAVPAGAQEPPSAATVASIIPPPAVDSKPSAALDVNRQASPQRGVSAAPLSRQASAMREEAVVSQQVPSAMSRQASRKEAAESYSHSTAGMLRQASRREHPQ</sequence>
<dbReference type="GO" id="GO:0048678">
    <property type="term" value="P:response to axon injury"/>
    <property type="evidence" value="ECO:0007669"/>
    <property type="project" value="InterPro"/>
</dbReference>
<keyword evidence="5" id="KW-0175">Coiled coil</keyword>
<evidence type="ECO:0000256" key="1">
    <source>
        <dbReference type="ARBA" id="ARBA00004496"/>
    </source>
</evidence>
<feature type="compositionally biased region" description="Polar residues" evidence="6">
    <location>
        <begin position="202"/>
        <end position="218"/>
    </location>
</feature>
<dbReference type="EMBL" id="BEGY01000004">
    <property type="protein sequence ID" value="GAX73673.1"/>
    <property type="molecule type" value="Genomic_DNA"/>
</dbReference>
<feature type="compositionally biased region" description="Basic and acidic residues" evidence="6">
    <location>
        <begin position="1377"/>
        <end position="1391"/>
    </location>
</feature>
<evidence type="ECO:0000256" key="2">
    <source>
        <dbReference type="ARBA" id="ARBA00022490"/>
    </source>
</evidence>
<comment type="caution">
    <text evidence="8">The sequence shown here is derived from an EMBL/GenBank/DDBJ whole genome shotgun (WGS) entry which is preliminary data.</text>
</comment>
<feature type="compositionally biased region" description="Low complexity" evidence="6">
    <location>
        <begin position="94"/>
        <end position="112"/>
    </location>
</feature>
<dbReference type="PROSITE" id="PS50105">
    <property type="entry name" value="SAM_DOMAIN"/>
    <property type="match status" value="1"/>
</dbReference>
<proteinExistence type="predicted"/>
<feature type="compositionally biased region" description="Low complexity" evidence="6">
    <location>
        <begin position="158"/>
        <end position="188"/>
    </location>
</feature>
<organism evidence="8 9">
    <name type="scientific">Chlamydomonas eustigma</name>
    <dbReference type="NCBI Taxonomy" id="1157962"/>
    <lineage>
        <taxon>Eukaryota</taxon>
        <taxon>Viridiplantae</taxon>
        <taxon>Chlorophyta</taxon>
        <taxon>core chlorophytes</taxon>
        <taxon>Chlorophyceae</taxon>
        <taxon>CS clade</taxon>
        <taxon>Chlamydomonadales</taxon>
        <taxon>Chlamydomonadaceae</taxon>
        <taxon>Chlamydomonas</taxon>
    </lineage>
</organism>
<feature type="compositionally biased region" description="Polar residues" evidence="6">
    <location>
        <begin position="1609"/>
        <end position="1620"/>
    </location>
</feature>
<dbReference type="GO" id="GO:0034128">
    <property type="term" value="P:negative regulation of MyD88-independent toll-like receptor signaling pathway"/>
    <property type="evidence" value="ECO:0007669"/>
    <property type="project" value="InterPro"/>
</dbReference>
<feature type="domain" description="SAM" evidence="7">
    <location>
        <begin position="501"/>
        <end position="565"/>
    </location>
</feature>
<accession>A0A250WS66</accession>
<feature type="compositionally biased region" description="Polar residues" evidence="6">
    <location>
        <begin position="279"/>
        <end position="288"/>
    </location>
</feature>
<dbReference type="SUPFAM" id="SSF47769">
    <property type="entry name" value="SAM/Pointed domain"/>
    <property type="match status" value="1"/>
</dbReference>
<comment type="subcellular location">
    <subcellularLocation>
        <location evidence="1">Cytoplasm</location>
    </subcellularLocation>
</comment>
<feature type="compositionally biased region" description="Basic and acidic residues" evidence="6">
    <location>
        <begin position="458"/>
        <end position="468"/>
    </location>
</feature>
<evidence type="ECO:0000313" key="8">
    <source>
        <dbReference type="EMBL" id="GAX73673.1"/>
    </source>
</evidence>
<dbReference type="SMART" id="SM00454">
    <property type="entry name" value="SAM"/>
    <property type="match status" value="1"/>
</dbReference>
<dbReference type="OrthoDB" id="445896at2759"/>
<feature type="region of interest" description="Disordered" evidence="6">
    <location>
        <begin position="1323"/>
        <end position="1391"/>
    </location>
</feature>
<feature type="compositionally biased region" description="Polar residues" evidence="6">
    <location>
        <begin position="1327"/>
        <end position="1337"/>
    </location>
</feature>
<reference evidence="8 9" key="1">
    <citation type="submission" date="2017-08" db="EMBL/GenBank/DDBJ databases">
        <title>Acidophilic green algal genome provides insights into adaptation to an acidic environment.</title>
        <authorList>
            <person name="Hirooka S."/>
            <person name="Hirose Y."/>
            <person name="Kanesaki Y."/>
            <person name="Higuchi S."/>
            <person name="Fujiwara T."/>
            <person name="Onuma R."/>
            <person name="Era A."/>
            <person name="Ohbayashi R."/>
            <person name="Uzuka A."/>
            <person name="Nozaki H."/>
            <person name="Yoshikawa H."/>
            <person name="Miyagishima S.Y."/>
        </authorList>
    </citation>
    <scope>NUCLEOTIDE SEQUENCE [LARGE SCALE GENOMIC DNA]</scope>
    <source>
        <strain evidence="8 9">NIES-2499</strain>
    </source>
</reference>